<name>A0A2T7NM98_POMCA</name>
<dbReference type="Gene3D" id="3.40.50.150">
    <property type="entry name" value="Vaccinia Virus protein VP39"/>
    <property type="match status" value="1"/>
</dbReference>
<keyword evidence="1" id="KW-0732">Signal</keyword>
<feature type="chain" id="PRO_5015786885" evidence="1">
    <location>
        <begin position="20"/>
        <end position="259"/>
    </location>
</feature>
<comment type="caution">
    <text evidence="2">The sequence shown here is derived from an EMBL/GenBank/DDBJ whole genome shotgun (WGS) entry which is preliminary data.</text>
</comment>
<sequence>MFQVASLRLIKLLFPRVVCLKATAPYCVQPGEKRAGSILSSRECRQPTENAPIIEKLPFQRYSDDIVRTGISVTNACENNVLSLIDWPVGLSSVSVPSRLESQKNGGKCLQAVRSFTWMTLKPQLAARTCENDVNDFFVRSSNSIFPWLSTSREELGAYKETCQYNWEQFLHFRARELKLGGVLFVAQTLRPTGKQSQPDSGHRETGTHDTLVDLDLSWKTLYTEGLITEMVVMTEAALLISSQKKRGFGQRGPSETAL</sequence>
<protein>
    <submittedName>
        <fullName evidence="2">Uncharacterized protein</fullName>
    </submittedName>
</protein>
<organism evidence="2 3">
    <name type="scientific">Pomacea canaliculata</name>
    <name type="common">Golden apple snail</name>
    <dbReference type="NCBI Taxonomy" id="400727"/>
    <lineage>
        <taxon>Eukaryota</taxon>
        <taxon>Metazoa</taxon>
        <taxon>Spiralia</taxon>
        <taxon>Lophotrochozoa</taxon>
        <taxon>Mollusca</taxon>
        <taxon>Gastropoda</taxon>
        <taxon>Caenogastropoda</taxon>
        <taxon>Architaenioglossa</taxon>
        <taxon>Ampullarioidea</taxon>
        <taxon>Ampullariidae</taxon>
        <taxon>Pomacea</taxon>
    </lineage>
</organism>
<dbReference type="AlphaFoldDB" id="A0A2T7NM98"/>
<feature type="signal peptide" evidence="1">
    <location>
        <begin position="1"/>
        <end position="19"/>
    </location>
</feature>
<accession>A0A2T7NM98</accession>
<reference evidence="2 3" key="1">
    <citation type="submission" date="2018-04" db="EMBL/GenBank/DDBJ databases">
        <title>The genome of golden apple snail Pomacea canaliculata provides insight into stress tolerance and invasive adaptation.</title>
        <authorList>
            <person name="Liu C."/>
            <person name="Liu B."/>
            <person name="Ren Y."/>
            <person name="Zhang Y."/>
            <person name="Wang H."/>
            <person name="Li S."/>
            <person name="Jiang F."/>
            <person name="Yin L."/>
            <person name="Zhang G."/>
            <person name="Qian W."/>
            <person name="Fan W."/>
        </authorList>
    </citation>
    <scope>NUCLEOTIDE SEQUENCE [LARGE SCALE GENOMIC DNA]</scope>
    <source>
        <strain evidence="2">SZHN2017</strain>
        <tissue evidence="2">Muscle</tissue>
    </source>
</reference>
<dbReference type="OrthoDB" id="6056296at2759"/>
<dbReference type="InterPro" id="IPR029063">
    <property type="entry name" value="SAM-dependent_MTases_sf"/>
</dbReference>
<proteinExistence type="predicted"/>
<dbReference type="EMBL" id="PZQS01000011">
    <property type="protein sequence ID" value="PVD22293.1"/>
    <property type="molecule type" value="Genomic_DNA"/>
</dbReference>
<evidence type="ECO:0000313" key="3">
    <source>
        <dbReference type="Proteomes" id="UP000245119"/>
    </source>
</evidence>
<dbReference type="Proteomes" id="UP000245119">
    <property type="component" value="Linkage Group LG11"/>
</dbReference>
<gene>
    <name evidence="2" type="ORF">C0Q70_18102</name>
</gene>
<dbReference type="SUPFAM" id="SSF53335">
    <property type="entry name" value="S-adenosyl-L-methionine-dependent methyltransferases"/>
    <property type="match status" value="1"/>
</dbReference>
<evidence type="ECO:0000313" key="2">
    <source>
        <dbReference type="EMBL" id="PVD22293.1"/>
    </source>
</evidence>
<keyword evidence="3" id="KW-1185">Reference proteome</keyword>
<evidence type="ECO:0000256" key="1">
    <source>
        <dbReference type="SAM" id="SignalP"/>
    </source>
</evidence>